<keyword evidence="6" id="KW-0175">Coiled coil</keyword>
<dbReference type="InterPro" id="IPR019775">
    <property type="entry name" value="WD40_repeat_CS"/>
</dbReference>
<dbReference type="GO" id="GO:0042802">
    <property type="term" value="F:identical protein binding"/>
    <property type="evidence" value="ECO:0007669"/>
    <property type="project" value="UniProtKB-ARBA"/>
</dbReference>
<accession>A0A087GPT9</accession>
<keyword evidence="2 9" id="KW-0853">WD repeat</keyword>
<evidence type="ECO:0000256" key="8">
    <source>
        <dbReference type="ARBA" id="ARBA00084091"/>
    </source>
</evidence>
<evidence type="ECO:0000256" key="10">
    <source>
        <dbReference type="SAM" id="MobiDB-lite"/>
    </source>
</evidence>
<dbReference type="GO" id="GO:0004672">
    <property type="term" value="F:protein kinase activity"/>
    <property type="evidence" value="ECO:0007669"/>
    <property type="project" value="InterPro"/>
</dbReference>
<dbReference type="PROSITE" id="PS50082">
    <property type="entry name" value="WD_REPEATS_2"/>
    <property type="match status" value="2"/>
</dbReference>
<feature type="region of interest" description="Disordered" evidence="10">
    <location>
        <begin position="359"/>
        <end position="400"/>
    </location>
</feature>
<feature type="repeat" description="WD" evidence="9">
    <location>
        <begin position="797"/>
        <end position="821"/>
    </location>
</feature>
<evidence type="ECO:0000256" key="4">
    <source>
        <dbReference type="ARBA" id="ARBA00022737"/>
    </source>
</evidence>
<proteinExistence type="predicted"/>
<evidence type="ECO:0000256" key="7">
    <source>
        <dbReference type="ARBA" id="ARBA00023242"/>
    </source>
</evidence>
<dbReference type="InterPro" id="IPR044630">
    <property type="entry name" value="SPA1/2/3/4"/>
</dbReference>
<comment type="subcellular location">
    <subcellularLocation>
        <location evidence="1">Nucleus</location>
    </subcellularLocation>
</comment>
<name>A0A087GPT9_ARAAL</name>
<keyword evidence="8" id="KW-0607">Phytochrome signaling pathway</keyword>
<keyword evidence="12" id="KW-0436">Ligase</keyword>
<dbReference type="OrthoDB" id="273771at2759"/>
<evidence type="ECO:0000313" key="13">
    <source>
        <dbReference type="Proteomes" id="UP000029120"/>
    </source>
</evidence>
<dbReference type="eggNOG" id="KOG1033">
    <property type="taxonomic scope" value="Eukaryota"/>
</dbReference>
<dbReference type="PANTHER" id="PTHR44218">
    <property type="entry name" value="PROTEIN SPA1-RELATED 2"/>
    <property type="match status" value="1"/>
</dbReference>
<dbReference type="GO" id="GO:0005634">
    <property type="term" value="C:nucleus"/>
    <property type="evidence" value="ECO:0007669"/>
    <property type="project" value="UniProtKB-SubCell"/>
</dbReference>
<dbReference type="GO" id="GO:0005524">
    <property type="term" value="F:ATP binding"/>
    <property type="evidence" value="ECO:0007669"/>
    <property type="project" value="InterPro"/>
</dbReference>
<evidence type="ECO:0000256" key="6">
    <source>
        <dbReference type="ARBA" id="ARBA00023054"/>
    </source>
</evidence>
<evidence type="ECO:0000256" key="2">
    <source>
        <dbReference type="ARBA" id="ARBA00022574"/>
    </source>
</evidence>
<gene>
    <name evidence="12" type="ordered locus">AALP_Aa6g172400</name>
</gene>
<dbReference type="InterPro" id="IPR000719">
    <property type="entry name" value="Prot_kinase_dom"/>
</dbReference>
<keyword evidence="13" id="KW-1185">Reference proteome</keyword>
<keyword evidence="7" id="KW-0539">Nucleus</keyword>
<dbReference type="PROSITE" id="PS00678">
    <property type="entry name" value="WD_REPEATS_1"/>
    <property type="match status" value="2"/>
</dbReference>
<dbReference type="SUPFAM" id="SSF50978">
    <property type="entry name" value="WD40 repeat-like"/>
    <property type="match status" value="1"/>
</dbReference>
<feature type="compositionally biased region" description="Polar residues" evidence="10">
    <location>
        <begin position="359"/>
        <end position="370"/>
    </location>
</feature>
<evidence type="ECO:0000313" key="12">
    <source>
        <dbReference type="EMBL" id="KFK31891.1"/>
    </source>
</evidence>
<dbReference type="Gene3D" id="2.130.10.10">
    <property type="entry name" value="YVTN repeat-like/Quinoprotein amine dehydrogenase"/>
    <property type="match status" value="1"/>
</dbReference>
<dbReference type="InterPro" id="IPR015943">
    <property type="entry name" value="WD40/YVTN_repeat-like_dom_sf"/>
</dbReference>
<dbReference type="InterPro" id="IPR036322">
    <property type="entry name" value="WD40_repeat_dom_sf"/>
</dbReference>
<dbReference type="PROSITE" id="PS50011">
    <property type="entry name" value="PROTEIN_KINASE_DOM"/>
    <property type="match status" value="1"/>
</dbReference>
<dbReference type="GO" id="GO:0009585">
    <property type="term" value="P:red, far-red light phototransduction"/>
    <property type="evidence" value="ECO:0007669"/>
    <property type="project" value="UniProtKB-KW"/>
</dbReference>
<dbReference type="Proteomes" id="UP000029120">
    <property type="component" value="Chromosome 6"/>
</dbReference>
<keyword evidence="5" id="KW-0833">Ubl conjugation pathway</keyword>
<evidence type="ECO:0000259" key="11">
    <source>
        <dbReference type="PROSITE" id="PS50011"/>
    </source>
</evidence>
<dbReference type="PROSITE" id="PS50294">
    <property type="entry name" value="WD_REPEATS_REGION"/>
    <property type="match status" value="1"/>
</dbReference>
<dbReference type="InterPro" id="IPR011009">
    <property type="entry name" value="Kinase-like_dom_sf"/>
</dbReference>
<keyword evidence="3" id="KW-0808">Transferase</keyword>
<dbReference type="AlphaFoldDB" id="A0A087GPT9"/>
<dbReference type="PANTHER" id="PTHR44218:SF15">
    <property type="entry name" value="PROTEIN SPA1-RELATED 2"/>
    <property type="match status" value="1"/>
</dbReference>
<reference evidence="13" key="1">
    <citation type="journal article" date="2015" name="Nat. Plants">
        <title>Genome expansion of Arabis alpina linked with retrotransposition and reduced symmetric DNA methylation.</title>
        <authorList>
            <person name="Willing E.M."/>
            <person name="Rawat V."/>
            <person name="Mandakova T."/>
            <person name="Maumus F."/>
            <person name="James G.V."/>
            <person name="Nordstroem K.J."/>
            <person name="Becker C."/>
            <person name="Warthmann N."/>
            <person name="Chica C."/>
            <person name="Szarzynska B."/>
            <person name="Zytnicki M."/>
            <person name="Albani M.C."/>
            <person name="Kiefer C."/>
            <person name="Bergonzi S."/>
            <person name="Castaings L."/>
            <person name="Mateos J.L."/>
            <person name="Berns M.C."/>
            <person name="Bujdoso N."/>
            <person name="Piofczyk T."/>
            <person name="de Lorenzo L."/>
            <person name="Barrero-Sicilia C."/>
            <person name="Mateos I."/>
            <person name="Piednoel M."/>
            <person name="Hagmann J."/>
            <person name="Chen-Min-Tao R."/>
            <person name="Iglesias-Fernandez R."/>
            <person name="Schuster S.C."/>
            <person name="Alonso-Blanco C."/>
            <person name="Roudier F."/>
            <person name="Carbonero P."/>
            <person name="Paz-Ares J."/>
            <person name="Davis S.J."/>
            <person name="Pecinka A."/>
            <person name="Quesneville H."/>
            <person name="Colot V."/>
            <person name="Lysak M.A."/>
            <person name="Weigel D."/>
            <person name="Coupland G."/>
            <person name="Schneeberger K."/>
        </authorList>
    </citation>
    <scope>NUCLEOTIDE SEQUENCE [LARGE SCALE GENOMIC DNA]</scope>
    <source>
        <strain evidence="13">cv. Pajares</strain>
    </source>
</reference>
<evidence type="ECO:0000256" key="1">
    <source>
        <dbReference type="ARBA" id="ARBA00004123"/>
    </source>
</evidence>
<dbReference type="InterPro" id="IPR001680">
    <property type="entry name" value="WD40_rpt"/>
</dbReference>
<dbReference type="GO" id="GO:0009640">
    <property type="term" value="P:photomorphogenesis"/>
    <property type="evidence" value="ECO:0007669"/>
    <property type="project" value="InterPro"/>
</dbReference>
<dbReference type="SMART" id="SM00320">
    <property type="entry name" value="WD40"/>
    <property type="match status" value="7"/>
</dbReference>
<dbReference type="EMBL" id="CM002874">
    <property type="protein sequence ID" value="KFK31891.1"/>
    <property type="molecule type" value="Genomic_DNA"/>
</dbReference>
<dbReference type="Gene3D" id="1.10.510.10">
    <property type="entry name" value="Transferase(Phosphotransferase) domain 1"/>
    <property type="match status" value="1"/>
</dbReference>
<keyword evidence="4" id="KW-0677">Repeat</keyword>
<dbReference type="FunFam" id="2.130.10.10:FF:000090">
    <property type="entry name" value="E3 ubiquitin-protein ligase RFWD2 isoform X1"/>
    <property type="match status" value="1"/>
</dbReference>
<dbReference type="Gramene" id="KFK31891">
    <property type="protein sequence ID" value="KFK31891"/>
    <property type="gene ID" value="AALP_AA6G172400"/>
</dbReference>
<evidence type="ECO:0000256" key="5">
    <source>
        <dbReference type="ARBA" id="ARBA00022786"/>
    </source>
</evidence>
<evidence type="ECO:0000256" key="9">
    <source>
        <dbReference type="PROSITE-ProRule" id="PRU00221"/>
    </source>
</evidence>
<feature type="repeat" description="WD" evidence="9">
    <location>
        <begin position="915"/>
        <end position="948"/>
    </location>
</feature>
<feature type="domain" description="Protein kinase" evidence="11">
    <location>
        <begin position="189"/>
        <end position="545"/>
    </location>
</feature>
<sequence>MDEGSVGDVSRIDDVDAAHLQFKSSERLLKLDNCETREINQVQVQKEARSPDSSFGLIAEFLDGKNVHVVDRTEDAPCSSRQEETNDAGDVVEELTVKTCDGSSMAIVGRSSNRARLEINRSQLRHRFPLHGDSPSSSSMPSIWRNAGKLSLPETSIGEPAIPVDGEAHEHMTNDERNPVPVEALPHEGIKTKMLSQSGFSQFFVRKTLKGKGVTFKGPPHKRSKVGNMDHQTVVTSGSPLVISNTSAKVSSSIPLAAYDVFPCLPSKASNPSSSANPSAIHNGCGGEGLSLREWLKSEREKVSKAECLYIFRQIVDHVDHTHSQGVVLCDLRPSLFKIFKENAVKYVGSGFQRESFDSNMNKDSISQHENPLVRRRSGDTGFSSNPFFPAKKQKSNELPSSRQWPMFQRAGGVNIQNENHDDTTQELHFRSSQTRSSTAARPFTTMSEQLEQKWYASPEELRGDTRSVASNIYSLGILLFELLSQFQSERARETAMSDIRHRILPPKFLSENPKEAGFCLWLLYPEPSSRPSTRQFKLFSYNYFQFDVVLCRDILQSEVVNGIPDLYAEGLSLSIEQEDTESELLQHFLILSQEQRQKHAGKLMEEIGSLEADIEEIVRRRCSIRPLSVEEASSSSPSSSVPEMRLIKNINQLESAYFAARIDAHLPEARYRLRSDRDLLKNCDNVISELENSETWSSDDRVGAFFDGLCKYARYSKFETRGVLRTGELNSTSNVICSLGFDRDEDYFATAGVSKKIKIFEFNSLFNESVDIHYPAVEMQNRSKLSGVCWNKYIRNYLASSDYDGIVKLWDVTTGQAISHFIEHEKRAWSVDFSEAYPTKLASGSDDCSVNLIANSQSSCMNVQRNCLGTIRNIANVCCVQFSPQSSHLLAFGSSDFRTYCYDLRNLRTPWCILSGHNKAVSYAKFLDNDTLVTASTDNTLKLWDLKKTTHGGLSTNACGLTFGGHTNEKNFVGLSTADGYIACGSETNEVYAYHRSLPMPITSYKFGSIDPISGKEIEEDNNLFVSSVCWRKRSNMVVTASSNGSIKVLQLV</sequence>
<dbReference type="GO" id="GO:0016874">
    <property type="term" value="F:ligase activity"/>
    <property type="evidence" value="ECO:0007669"/>
    <property type="project" value="UniProtKB-KW"/>
</dbReference>
<evidence type="ECO:0000256" key="3">
    <source>
        <dbReference type="ARBA" id="ARBA00022679"/>
    </source>
</evidence>
<dbReference type="SUPFAM" id="SSF56112">
    <property type="entry name" value="Protein kinase-like (PK-like)"/>
    <property type="match status" value="1"/>
</dbReference>
<dbReference type="OMA" id="MAGTHGF"/>
<organism evidence="12 13">
    <name type="scientific">Arabis alpina</name>
    <name type="common">Alpine rock-cress</name>
    <dbReference type="NCBI Taxonomy" id="50452"/>
    <lineage>
        <taxon>Eukaryota</taxon>
        <taxon>Viridiplantae</taxon>
        <taxon>Streptophyta</taxon>
        <taxon>Embryophyta</taxon>
        <taxon>Tracheophyta</taxon>
        <taxon>Spermatophyta</taxon>
        <taxon>Magnoliopsida</taxon>
        <taxon>eudicotyledons</taxon>
        <taxon>Gunneridae</taxon>
        <taxon>Pentapetalae</taxon>
        <taxon>rosids</taxon>
        <taxon>malvids</taxon>
        <taxon>Brassicales</taxon>
        <taxon>Brassicaceae</taxon>
        <taxon>Arabideae</taxon>
        <taxon>Arabis</taxon>
    </lineage>
</organism>
<dbReference type="Pfam" id="PF00400">
    <property type="entry name" value="WD40"/>
    <property type="match status" value="1"/>
</dbReference>
<protein>
    <submittedName>
        <fullName evidence="12">Ubiquitin ligase protein</fullName>
    </submittedName>
</protein>